<keyword evidence="3" id="KW-1185">Reference proteome</keyword>
<gene>
    <name evidence="2" type="ORF">PXEA_LOCUS19345</name>
</gene>
<evidence type="ECO:0000313" key="2">
    <source>
        <dbReference type="EMBL" id="VEL25905.1"/>
    </source>
</evidence>
<organism evidence="2 3">
    <name type="scientific">Protopolystoma xenopodis</name>
    <dbReference type="NCBI Taxonomy" id="117903"/>
    <lineage>
        <taxon>Eukaryota</taxon>
        <taxon>Metazoa</taxon>
        <taxon>Spiralia</taxon>
        <taxon>Lophotrochozoa</taxon>
        <taxon>Platyhelminthes</taxon>
        <taxon>Monogenea</taxon>
        <taxon>Polyopisthocotylea</taxon>
        <taxon>Polystomatidea</taxon>
        <taxon>Polystomatidae</taxon>
        <taxon>Protopolystoma</taxon>
    </lineage>
</organism>
<evidence type="ECO:0000256" key="1">
    <source>
        <dbReference type="ARBA" id="ARBA00009884"/>
    </source>
</evidence>
<dbReference type="Pfam" id="PF00995">
    <property type="entry name" value="Sec1"/>
    <property type="match status" value="1"/>
</dbReference>
<dbReference type="Gene3D" id="3.40.50.1910">
    <property type="match status" value="1"/>
</dbReference>
<dbReference type="InterPro" id="IPR036045">
    <property type="entry name" value="Sec1-like_sf"/>
</dbReference>
<name>A0A448X254_9PLAT</name>
<dbReference type="PANTHER" id="PTHR11679">
    <property type="entry name" value="VESICLE PROTEIN SORTING-ASSOCIATED"/>
    <property type="match status" value="1"/>
</dbReference>
<dbReference type="InterPro" id="IPR027482">
    <property type="entry name" value="Sec1-like_dom2"/>
</dbReference>
<reference evidence="2" key="1">
    <citation type="submission" date="2018-11" db="EMBL/GenBank/DDBJ databases">
        <authorList>
            <consortium name="Pathogen Informatics"/>
        </authorList>
    </citation>
    <scope>NUCLEOTIDE SEQUENCE</scope>
</reference>
<comment type="similarity">
    <text evidence="1">Belongs to the STXBP/unc-18/SEC1 family.</text>
</comment>
<protein>
    <submittedName>
        <fullName evidence="2">Uncharacterized protein</fullName>
    </submittedName>
</protein>
<dbReference type="EMBL" id="CAAALY010076916">
    <property type="protein sequence ID" value="VEL25905.1"/>
    <property type="molecule type" value="Genomic_DNA"/>
</dbReference>
<evidence type="ECO:0000313" key="3">
    <source>
        <dbReference type="Proteomes" id="UP000784294"/>
    </source>
</evidence>
<dbReference type="Proteomes" id="UP000784294">
    <property type="component" value="Unassembled WGS sequence"/>
</dbReference>
<dbReference type="SUPFAM" id="SSF56815">
    <property type="entry name" value="Sec1/munc18-like (SM) proteins"/>
    <property type="match status" value="1"/>
</dbReference>
<dbReference type="InterPro" id="IPR001619">
    <property type="entry name" value="Sec1-like"/>
</dbReference>
<comment type="caution">
    <text evidence="2">The sequence shown here is derived from an EMBL/GenBank/DDBJ whole genome shotgun (WGS) entry which is preliminary data.</text>
</comment>
<dbReference type="OrthoDB" id="2228at2759"/>
<proteinExistence type="inferred from homology"/>
<accession>A0A448X254</accession>
<dbReference type="AlphaFoldDB" id="A0A448X254"/>
<dbReference type="GO" id="GO:0016192">
    <property type="term" value="P:vesicle-mediated transport"/>
    <property type="evidence" value="ECO:0007669"/>
    <property type="project" value="InterPro"/>
</dbReference>
<sequence>MLRKSSCLRFCKTIKQLNAAFSPIESHLFTVDAMLSSRAYYLKTANAVARHAYELNQLAEQISNVCLMLGEYPQVRYKLTEANQLIAQLIKDKLDLLKRDNPNIGQGPHKDRSIILLLDRGFDPISPLLHELTFQAMAFDLFEVDEYTYT</sequence>